<dbReference type="Gene3D" id="2.40.160.10">
    <property type="entry name" value="Porin"/>
    <property type="match status" value="1"/>
</dbReference>
<feature type="signal peptide" evidence="4">
    <location>
        <begin position="1"/>
        <end position="19"/>
    </location>
</feature>
<evidence type="ECO:0000256" key="1">
    <source>
        <dbReference type="ARBA" id="ARBA00004571"/>
    </source>
</evidence>
<dbReference type="PANTHER" id="PTHR34501">
    <property type="entry name" value="PROTEIN YDDL-RELATED"/>
    <property type="match status" value="1"/>
</dbReference>
<dbReference type="GO" id="GO:0009279">
    <property type="term" value="C:cell outer membrane"/>
    <property type="evidence" value="ECO:0007669"/>
    <property type="project" value="UniProtKB-SubCell"/>
</dbReference>
<dbReference type="Proteomes" id="UP000186905">
    <property type="component" value="Unassembled WGS sequence"/>
</dbReference>
<feature type="domain" description="Porin" evidence="5">
    <location>
        <begin position="9"/>
        <end position="321"/>
    </location>
</feature>
<sequence length="347" mass="37654">MKKSILALMIATSASSASAVELFNDDTTTVALGGYVGVVAESTNSTTELNNSGSRVKMVFTHALDGGWDIGARTEWALDALANSSKDQIFTNRLGYITADNGNVGNFTLGKAWSVYYDVAGATDMFWIYGGNTSGTYDGLSGDGGVHGTGRADDVIQYRNNFNGLQVGLQYQFSDKPENSYQRDSGYQAMLGYDFDFGLGLSTAIAETKFDDREDAKVSIYGAKFEQDAFYAAVNYSIANNHQLRDDYFKDDGDVVVDVNGAIKDVKSIEVFASYTIMDQYQLLAGYNQLSDDNSSAELTNTTFGASYMTGPLTLSVEYVMDLSSKNGNGSDQKLDDVLGLQARYDF</sequence>
<evidence type="ECO:0000256" key="3">
    <source>
        <dbReference type="ARBA" id="ARBA00023136"/>
    </source>
</evidence>
<dbReference type="OrthoDB" id="784582at2"/>
<keyword evidence="2 4" id="KW-0732">Signal</keyword>
<dbReference type="STRING" id="1903952.BIT28_06855"/>
<organism evidence="6 7">
    <name type="scientific">Photobacterium proteolyticum</name>
    <dbReference type="NCBI Taxonomy" id="1903952"/>
    <lineage>
        <taxon>Bacteria</taxon>
        <taxon>Pseudomonadati</taxon>
        <taxon>Pseudomonadota</taxon>
        <taxon>Gammaproteobacteria</taxon>
        <taxon>Vibrionales</taxon>
        <taxon>Vibrionaceae</taxon>
        <taxon>Photobacterium</taxon>
    </lineage>
</organism>
<accession>A0A1Q9GER4</accession>
<gene>
    <name evidence="6" type="ORF">BIT28_06855</name>
</gene>
<dbReference type="EMBL" id="MJIL01000090">
    <property type="protein sequence ID" value="OLQ72897.1"/>
    <property type="molecule type" value="Genomic_DNA"/>
</dbReference>
<evidence type="ECO:0000256" key="4">
    <source>
        <dbReference type="SAM" id="SignalP"/>
    </source>
</evidence>
<proteinExistence type="predicted"/>
<dbReference type="Pfam" id="PF13609">
    <property type="entry name" value="Porin_4"/>
    <property type="match status" value="1"/>
</dbReference>
<evidence type="ECO:0000256" key="2">
    <source>
        <dbReference type="ARBA" id="ARBA00022729"/>
    </source>
</evidence>
<dbReference type="PANTHER" id="PTHR34501:SF2">
    <property type="entry name" value="OUTER MEMBRANE PORIN F-RELATED"/>
    <property type="match status" value="1"/>
</dbReference>
<dbReference type="CDD" id="cd00342">
    <property type="entry name" value="gram_neg_porins"/>
    <property type="match status" value="1"/>
</dbReference>
<protein>
    <recommendedName>
        <fullName evidence="5">Porin domain-containing protein</fullName>
    </recommendedName>
</protein>
<name>A0A1Q9GER4_9GAMM</name>
<evidence type="ECO:0000313" key="7">
    <source>
        <dbReference type="Proteomes" id="UP000186905"/>
    </source>
</evidence>
<evidence type="ECO:0000313" key="6">
    <source>
        <dbReference type="EMBL" id="OLQ72897.1"/>
    </source>
</evidence>
<evidence type="ECO:0000259" key="5">
    <source>
        <dbReference type="Pfam" id="PF13609"/>
    </source>
</evidence>
<keyword evidence="7" id="KW-1185">Reference proteome</keyword>
<feature type="chain" id="PRO_5012773825" description="Porin domain-containing protein" evidence="4">
    <location>
        <begin position="20"/>
        <end position="347"/>
    </location>
</feature>
<dbReference type="InterPro" id="IPR023614">
    <property type="entry name" value="Porin_dom_sf"/>
</dbReference>
<dbReference type="RefSeq" id="WP_075766914.1">
    <property type="nucleotide sequence ID" value="NZ_MJIL01000090.1"/>
</dbReference>
<dbReference type="GO" id="GO:0015288">
    <property type="term" value="F:porin activity"/>
    <property type="evidence" value="ECO:0007669"/>
    <property type="project" value="InterPro"/>
</dbReference>
<dbReference type="InterPro" id="IPR033900">
    <property type="entry name" value="Gram_neg_porin_domain"/>
</dbReference>
<keyword evidence="3" id="KW-0472">Membrane</keyword>
<comment type="subcellular location">
    <subcellularLocation>
        <location evidence="1">Cell outer membrane</location>
        <topology evidence="1">Multi-pass membrane protein</topology>
    </subcellularLocation>
</comment>
<dbReference type="InterPro" id="IPR050298">
    <property type="entry name" value="Gram-neg_bact_OMP"/>
</dbReference>
<dbReference type="AlphaFoldDB" id="A0A1Q9GER4"/>
<comment type="caution">
    <text evidence="6">The sequence shown here is derived from an EMBL/GenBank/DDBJ whole genome shotgun (WGS) entry which is preliminary data.</text>
</comment>
<reference evidence="6 7" key="1">
    <citation type="submission" date="2016-09" db="EMBL/GenBank/DDBJ databases">
        <title>Photobacterium proteolyticum sp. nov. a protease producing bacterium isolated from ocean sediments of Laizhou Bay.</title>
        <authorList>
            <person name="Li Y."/>
        </authorList>
    </citation>
    <scope>NUCLEOTIDE SEQUENCE [LARGE SCALE GENOMIC DNA]</scope>
    <source>
        <strain evidence="6 7">13-12</strain>
    </source>
</reference>
<dbReference type="SUPFAM" id="SSF56935">
    <property type="entry name" value="Porins"/>
    <property type="match status" value="1"/>
</dbReference>